<organism evidence="4 5">
    <name type="scientific">Stephania japonica</name>
    <dbReference type="NCBI Taxonomy" id="461633"/>
    <lineage>
        <taxon>Eukaryota</taxon>
        <taxon>Viridiplantae</taxon>
        <taxon>Streptophyta</taxon>
        <taxon>Embryophyta</taxon>
        <taxon>Tracheophyta</taxon>
        <taxon>Spermatophyta</taxon>
        <taxon>Magnoliopsida</taxon>
        <taxon>Ranunculales</taxon>
        <taxon>Menispermaceae</taxon>
        <taxon>Menispermoideae</taxon>
        <taxon>Cissampelideae</taxon>
        <taxon>Stephania</taxon>
    </lineage>
</organism>
<evidence type="ECO:0000313" key="5">
    <source>
        <dbReference type="Proteomes" id="UP001417504"/>
    </source>
</evidence>
<dbReference type="EMBL" id="JBBNAE010000009">
    <property type="protein sequence ID" value="KAK9097353.1"/>
    <property type="molecule type" value="Genomic_DNA"/>
</dbReference>
<reference evidence="4 5" key="1">
    <citation type="submission" date="2024-01" db="EMBL/GenBank/DDBJ databases">
        <title>Genome assemblies of Stephania.</title>
        <authorList>
            <person name="Yang L."/>
        </authorList>
    </citation>
    <scope>NUCLEOTIDE SEQUENCE [LARGE SCALE GENOMIC DNA]</scope>
    <source>
        <strain evidence="4">QJT</strain>
        <tissue evidence="4">Leaf</tissue>
    </source>
</reference>
<dbReference type="Pfam" id="PF02458">
    <property type="entry name" value="Transferase"/>
    <property type="match status" value="2"/>
</dbReference>
<sequence>MVRLGQGMSVGGHVSPRVALPREGSDDHAVCPSWIDFGDHLRQLFPRQHTTGEELLGIQVSFFECGGIAIWAYLSHKIMDAYSICTFILYWAKIASCGVDEYYANSPLVLLPRFDSAYVFPPTKATPLASEQIEVTTERVVFKVFRIEGSIIAALKGKAKSCTNEKYPTKMMAVTAFLWKIFGAMDKQRPSRLAVATSLRGRFKTYPSSLEAVLPVMPKNTMGNSAVILLTPPVSPTSDIAALPALVKVVEDTVRGVDRKDSGTDFGWGRPVWFVALIEAFKNVITYFETSCGEGVELLVWLTEEDMAQFEAMPELLHFVAPLMGAP</sequence>
<dbReference type="AlphaFoldDB" id="A0AAP0EVC1"/>
<keyword evidence="3" id="KW-0012">Acyltransferase</keyword>
<evidence type="ECO:0000256" key="2">
    <source>
        <dbReference type="ARBA" id="ARBA00022679"/>
    </source>
</evidence>
<comment type="similarity">
    <text evidence="1">Belongs to the plant acyltransferase family.</text>
</comment>
<comment type="caution">
    <text evidence="4">The sequence shown here is derived from an EMBL/GenBank/DDBJ whole genome shotgun (WGS) entry which is preliminary data.</text>
</comment>
<keyword evidence="2" id="KW-0808">Transferase</keyword>
<dbReference type="InterPro" id="IPR023213">
    <property type="entry name" value="CAT-like_dom_sf"/>
</dbReference>
<evidence type="ECO:0000256" key="3">
    <source>
        <dbReference type="ARBA" id="ARBA00023315"/>
    </source>
</evidence>
<dbReference type="PANTHER" id="PTHR31623:SF17">
    <property type="entry name" value="F21J9.9"/>
    <property type="match status" value="1"/>
</dbReference>
<accession>A0AAP0EVC1</accession>
<keyword evidence="5" id="KW-1185">Reference proteome</keyword>
<protein>
    <submittedName>
        <fullName evidence="4">Uncharacterized protein</fullName>
    </submittedName>
</protein>
<dbReference type="Proteomes" id="UP001417504">
    <property type="component" value="Unassembled WGS sequence"/>
</dbReference>
<proteinExistence type="inferred from homology"/>
<evidence type="ECO:0000256" key="1">
    <source>
        <dbReference type="ARBA" id="ARBA00009861"/>
    </source>
</evidence>
<dbReference type="GO" id="GO:0016746">
    <property type="term" value="F:acyltransferase activity"/>
    <property type="evidence" value="ECO:0007669"/>
    <property type="project" value="UniProtKB-KW"/>
</dbReference>
<dbReference type="PANTHER" id="PTHR31623">
    <property type="entry name" value="F21J9.9"/>
    <property type="match status" value="1"/>
</dbReference>
<gene>
    <name evidence="4" type="ORF">Sjap_022850</name>
</gene>
<evidence type="ECO:0000313" key="4">
    <source>
        <dbReference type="EMBL" id="KAK9097353.1"/>
    </source>
</evidence>
<name>A0AAP0EVC1_9MAGN</name>
<dbReference type="Gene3D" id="3.30.559.10">
    <property type="entry name" value="Chloramphenicol acetyltransferase-like domain"/>
    <property type="match status" value="3"/>
</dbReference>